<keyword evidence="2" id="KW-1185">Reference proteome</keyword>
<organism evidence="1 2">
    <name type="scientific">Podospora aff. communis PSN243</name>
    <dbReference type="NCBI Taxonomy" id="3040156"/>
    <lineage>
        <taxon>Eukaryota</taxon>
        <taxon>Fungi</taxon>
        <taxon>Dikarya</taxon>
        <taxon>Ascomycota</taxon>
        <taxon>Pezizomycotina</taxon>
        <taxon>Sordariomycetes</taxon>
        <taxon>Sordariomycetidae</taxon>
        <taxon>Sordariales</taxon>
        <taxon>Podosporaceae</taxon>
        <taxon>Podospora</taxon>
    </lineage>
</organism>
<proteinExistence type="predicted"/>
<reference evidence="1" key="1">
    <citation type="journal article" date="2023" name="Mol. Phylogenet. Evol.">
        <title>Genome-scale phylogeny and comparative genomics of the fungal order Sordariales.</title>
        <authorList>
            <person name="Hensen N."/>
            <person name="Bonometti L."/>
            <person name="Westerberg I."/>
            <person name="Brannstrom I.O."/>
            <person name="Guillou S."/>
            <person name="Cros-Aarteil S."/>
            <person name="Calhoun S."/>
            <person name="Haridas S."/>
            <person name="Kuo A."/>
            <person name="Mondo S."/>
            <person name="Pangilinan J."/>
            <person name="Riley R."/>
            <person name="LaButti K."/>
            <person name="Andreopoulos B."/>
            <person name="Lipzen A."/>
            <person name="Chen C."/>
            <person name="Yan M."/>
            <person name="Daum C."/>
            <person name="Ng V."/>
            <person name="Clum A."/>
            <person name="Steindorff A."/>
            <person name="Ohm R.A."/>
            <person name="Martin F."/>
            <person name="Silar P."/>
            <person name="Natvig D.O."/>
            <person name="Lalanne C."/>
            <person name="Gautier V."/>
            <person name="Ament-Velasquez S.L."/>
            <person name="Kruys A."/>
            <person name="Hutchinson M.I."/>
            <person name="Powell A.J."/>
            <person name="Barry K."/>
            <person name="Miller A.N."/>
            <person name="Grigoriev I.V."/>
            <person name="Debuchy R."/>
            <person name="Gladieux P."/>
            <person name="Hiltunen Thoren M."/>
            <person name="Johannesson H."/>
        </authorList>
    </citation>
    <scope>NUCLEOTIDE SEQUENCE</scope>
    <source>
        <strain evidence="1">PSN243</strain>
    </source>
</reference>
<dbReference type="AlphaFoldDB" id="A0AAV9GQ49"/>
<evidence type="ECO:0000313" key="1">
    <source>
        <dbReference type="EMBL" id="KAK4450087.1"/>
    </source>
</evidence>
<evidence type="ECO:0000313" key="2">
    <source>
        <dbReference type="Proteomes" id="UP001321760"/>
    </source>
</evidence>
<reference evidence="1" key="2">
    <citation type="submission" date="2023-05" db="EMBL/GenBank/DDBJ databases">
        <authorList>
            <consortium name="Lawrence Berkeley National Laboratory"/>
            <person name="Steindorff A."/>
            <person name="Hensen N."/>
            <person name="Bonometti L."/>
            <person name="Westerberg I."/>
            <person name="Brannstrom I.O."/>
            <person name="Guillou S."/>
            <person name="Cros-Aarteil S."/>
            <person name="Calhoun S."/>
            <person name="Haridas S."/>
            <person name="Kuo A."/>
            <person name="Mondo S."/>
            <person name="Pangilinan J."/>
            <person name="Riley R."/>
            <person name="Labutti K."/>
            <person name="Andreopoulos B."/>
            <person name="Lipzen A."/>
            <person name="Chen C."/>
            <person name="Yanf M."/>
            <person name="Daum C."/>
            <person name="Ng V."/>
            <person name="Clum A."/>
            <person name="Ohm R."/>
            <person name="Martin F."/>
            <person name="Silar P."/>
            <person name="Natvig D."/>
            <person name="Lalanne C."/>
            <person name="Gautier V."/>
            <person name="Ament-Velasquez S.L."/>
            <person name="Kruys A."/>
            <person name="Hutchinson M.I."/>
            <person name="Powell A.J."/>
            <person name="Barry K."/>
            <person name="Miller A.N."/>
            <person name="Grigoriev I.V."/>
            <person name="Debuchy R."/>
            <person name="Gladieux P."/>
            <person name="Thoren M.H."/>
            <person name="Johannesson H."/>
        </authorList>
    </citation>
    <scope>NUCLEOTIDE SEQUENCE</scope>
    <source>
        <strain evidence="1">PSN243</strain>
    </source>
</reference>
<gene>
    <name evidence="1" type="ORF">QBC34DRAFT_403757</name>
</gene>
<sequence>MLSRLAMDVMASLLPLCPSGLNAAERLPCYLANRIAQWPKQPADCRCHLRSSPDGNCGGPPKWPVTAFPEGGLLTRPLLCDALSSTTYGREEQKCKHTAQTAQIQANILFSGCRRRPAQLLCVPLPSNSE</sequence>
<dbReference type="EMBL" id="MU865934">
    <property type="protein sequence ID" value="KAK4450087.1"/>
    <property type="molecule type" value="Genomic_DNA"/>
</dbReference>
<accession>A0AAV9GQ49</accession>
<protein>
    <submittedName>
        <fullName evidence="1">Uncharacterized protein</fullName>
    </submittedName>
</protein>
<dbReference type="Proteomes" id="UP001321760">
    <property type="component" value="Unassembled WGS sequence"/>
</dbReference>
<name>A0AAV9GQ49_9PEZI</name>
<comment type="caution">
    <text evidence="1">The sequence shown here is derived from an EMBL/GenBank/DDBJ whole genome shotgun (WGS) entry which is preliminary data.</text>
</comment>